<dbReference type="AlphaFoldDB" id="A0A0E9N7E2"/>
<feature type="binding site" evidence="7">
    <location>
        <position position="218"/>
    </location>
    <ligand>
        <name>Zn(2+)</name>
        <dbReference type="ChEBI" id="CHEBI:29105"/>
        <label>2</label>
    </ligand>
</feature>
<feature type="binding site" evidence="7">
    <location>
        <position position="218"/>
    </location>
    <ligand>
        <name>Zn(2+)</name>
        <dbReference type="ChEBI" id="CHEBI:29105"/>
        <label>1</label>
    </ligand>
</feature>
<dbReference type="GO" id="GO:0043605">
    <property type="term" value="P:amide catabolic process"/>
    <property type="evidence" value="ECO:0007669"/>
    <property type="project" value="UniProtKB-ARBA"/>
</dbReference>
<dbReference type="FunFam" id="1.10.150.900:FF:000003">
    <property type="entry name" value="N-fatty-acyl-amino acid synthase/hydrolase PM20D1"/>
    <property type="match status" value="1"/>
</dbReference>
<dbReference type="GO" id="GO:0006520">
    <property type="term" value="P:amino acid metabolic process"/>
    <property type="evidence" value="ECO:0007669"/>
    <property type="project" value="UniProtKB-ARBA"/>
</dbReference>
<keyword evidence="11" id="KW-1185">Reference proteome</keyword>
<reference evidence="10 11" key="1">
    <citation type="journal article" date="2011" name="J. Gen. Appl. Microbiol.">
        <title>Draft genome sequencing of the enigmatic yeast Saitoella complicata.</title>
        <authorList>
            <person name="Nishida H."/>
            <person name="Hamamoto M."/>
            <person name="Sugiyama J."/>
        </authorList>
    </citation>
    <scope>NUCLEOTIDE SEQUENCE [LARGE SCALE GENOMIC DNA]</scope>
    <source>
        <strain evidence="10 11">NRRL Y-17804</strain>
    </source>
</reference>
<evidence type="ECO:0000259" key="9">
    <source>
        <dbReference type="Pfam" id="PF07687"/>
    </source>
</evidence>
<evidence type="ECO:0000256" key="5">
    <source>
        <dbReference type="ARBA" id="ARBA00022833"/>
    </source>
</evidence>
<dbReference type="GO" id="GO:0005576">
    <property type="term" value="C:extracellular region"/>
    <property type="evidence" value="ECO:0007669"/>
    <property type="project" value="UniProtKB-ARBA"/>
</dbReference>
<evidence type="ECO:0000256" key="3">
    <source>
        <dbReference type="ARBA" id="ARBA00022723"/>
    </source>
</evidence>
<feature type="active site" evidence="6">
    <location>
        <position position="185"/>
    </location>
</feature>
<keyword evidence="3 7" id="KW-0479">Metal-binding</keyword>
<keyword evidence="5 7" id="KW-0862">Zinc</keyword>
<dbReference type="Pfam" id="PF01546">
    <property type="entry name" value="Peptidase_M20"/>
    <property type="match status" value="1"/>
</dbReference>
<dbReference type="InterPro" id="IPR011650">
    <property type="entry name" value="Peptidase_M20_dimer"/>
</dbReference>
<dbReference type="GO" id="GO:0004181">
    <property type="term" value="F:metallocarboxypeptidase activity"/>
    <property type="evidence" value="ECO:0007669"/>
    <property type="project" value="InterPro"/>
</dbReference>
<dbReference type="GO" id="GO:1990845">
    <property type="term" value="P:adaptive thermogenesis"/>
    <property type="evidence" value="ECO:0007669"/>
    <property type="project" value="UniProtKB-ARBA"/>
</dbReference>
<evidence type="ECO:0000256" key="4">
    <source>
        <dbReference type="ARBA" id="ARBA00022801"/>
    </source>
</evidence>
<dbReference type="GO" id="GO:0046872">
    <property type="term" value="F:metal ion binding"/>
    <property type="evidence" value="ECO:0007669"/>
    <property type="project" value="UniProtKB-KW"/>
</dbReference>
<accession>A0A0E9N7E2</accession>
<feature type="binding site" evidence="7">
    <location>
        <position position="545"/>
    </location>
    <ligand>
        <name>Zn(2+)</name>
        <dbReference type="ChEBI" id="CHEBI:29105"/>
        <label>1</label>
    </ligand>
</feature>
<dbReference type="Gene3D" id="1.10.150.900">
    <property type="match status" value="1"/>
</dbReference>
<dbReference type="EMBL" id="BACD03000001">
    <property type="protein sequence ID" value="GAO45852.1"/>
    <property type="molecule type" value="Genomic_DNA"/>
</dbReference>
<evidence type="ECO:0000256" key="8">
    <source>
        <dbReference type="SAM" id="Phobius"/>
    </source>
</evidence>
<organism evidence="10 11">
    <name type="scientific">Saitoella complicata (strain BCRC 22490 / CBS 7301 / JCM 7358 / NBRC 10748 / NRRL Y-17804)</name>
    <dbReference type="NCBI Taxonomy" id="698492"/>
    <lineage>
        <taxon>Eukaryota</taxon>
        <taxon>Fungi</taxon>
        <taxon>Dikarya</taxon>
        <taxon>Ascomycota</taxon>
        <taxon>Taphrinomycotina</taxon>
        <taxon>Taphrinomycotina incertae sedis</taxon>
        <taxon>Saitoella</taxon>
    </lineage>
</organism>
<dbReference type="InterPro" id="IPR017141">
    <property type="entry name" value="Pept_M20_carboxypep"/>
</dbReference>
<evidence type="ECO:0000256" key="2">
    <source>
        <dbReference type="ARBA" id="ARBA00022670"/>
    </source>
</evidence>
<dbReference type="STRING" id="698492.A0A0E9N7E2"/>
<dbReference type="PANTHER" id="PTHR45962">
    <property type="entry name" value="N-FATTY-ACYL-AMINO ACID SYNTHASE/HYDROLASE PM20D1"/>
    <property type="match status" value="1"/>
</dbReference>
<dbReference type="InterPro" id="IPR036264">
    <property type="entry name" value="Bact_exopeptidase_dim_dom"/>
</dbReference>
<evidence type="ECO:0000256" key="6">
    <source>
        <dbReference type="PIRSR" id="PIRSR037217-1"/>
    </source>
</evidence>
<dbReference type="InterPro" id="IPR047177">
    <property type="entry name" value="Pept_M20A"/>
</dbReference>
<protein>
    <recommendedName>
        <fullName evidence="9">Peptidase M20 dimerisation domain-containing protein</fullName>
    </recommendedName>
</protein>
<reference evidence="10 11" key="2">
    <citation type="journal article" date="2014" name="J. Gen. Appl. Microbiol.">
        <title>The early diverging ascomycetous budding yeast Saitoella complicata has three histone deacetylases belonging to the Clr6, Hos2, and Rpd3 lineages.</title>
        <authorList>
            <person name="Nishida H."/>
            <person name="Matsumoto T."/>
            <person name="Kondo S."/>
            <person name="Hamamoto M."/>
            <person name="Yoshikawa H."/>
        </authorList>
    </citation>
    <scope>NUCLEOTIDE SEQUENCE [LARGE SCALE GENOMIC DNA]</scope>
    <source>
        <strain evidence="10 11">NRRL Y-17804</strain>
    </source>
</reference>
<reference evidence="10 11" key="3">
    <citation type="journal article" date="2015" name="Genome Announc.">
        <title>Draft Genome Sequence of the Archiascomycetous Yeast Saitoella complicata.</title>
        <authorList>
            <person name="Yamauchi K."/>
            <person name="Kondo S."/>
            <person name="Hamamoto M."/>
            <person name="Takahashi Y."/>
            <person name="Ogura Y."/>
            <person name="Hayashi T."/>
            <person name="Nishida H."/>
        </authorList>
    </citation>
    <scope>NUCLEOTIDE SEQUENCE [LARGE SCALE GENOMIC DNA]</scope>
    <source>
        <strain evidence="10 11">NRRL Y-17804</strain>
    </source>
</reference>
<dbReference type="GO" id="GO:0043604">
    <property type="term" value="P:amide biosynthetic process"/>
    <property type="evidence" value="ECO:0007669"/>
    <property type="project" value="UniProtKB-ARBA"/>
</dbReference>
<gene>
    <name evidence="10" type="ORF">G7K_0100-t1</name>
</gene>
<dbReference type="GO" id="GO:0016810">
    <property type="term" value="F:hydrolase activity, acting on carbon-nitrogen (but not peptide) bonds"/>
    <property type="evidence" value="ECO:0007669"/>
    <property type="project" value="UniProtKB-ARBA"/>
</dbReference>
<dbReference type="CDD" id="cd05674">
    <property type="entry name" value="M20_yscS"/>
    <property type="match status" value="1"/>
</dbReference>
<evidence type="ECO:0000313" key="10">
    <source>
        <dbReference type="EMBL" id="GAO45852.1"/>
    </source>
</evidence>
<feature type="binding site" evidence="7">
    <location>
        <position position="183"/>
    </location>
    <ligand>
        <name>Zn(2+)</name>
        <dbReference type="ChEBI" id="CHEBI:29105"/>
        <label>2</label>
    </ligand>
</feature>
<dbReference type="Gene3D" id="3.40.630.10">
    <property type="entry name" value="Zn peptidases"/>
    <property type="match status" value="1"/>
</dbReference>
<evidence type="ECO:0000313" key="11">
    <source>
        <dbReference type="Proteomes" id="UP000033140"/>
    </source>
</evidence>
<feature type="binding site" evidence="7">
    <location>
        <position position="281"/>
    </location>
    <ligand>
        <name>Zn(2+)</name>
        <dbReference type="ChEBI" id="CHEBI:29105"/>
        <label>2</label>
    </ligand>
</feature>
<dbReference type="Proteomes" id="UP000033140">
    <property type="component" value="Unassembled WGS sequence"/>
</dbReference>
<evidence type="ECO:0000256" key="1">
    <source>
        <dbReference type="ARBA" id="ARBA00006247"/>
    </source>
</evidence>
<feature type="transmembrane region" description="Helical" evidence="8">
    <location>
        <begin position="33"/>
        <end position="52"/>
    </location>
</feature>
<keyword evidence="8" id="KW-1133">Transmembrane helix</keyword>
<dbReference type="FunFam" id="3.40.630.10:FF:000027">
    <property type="entry name" value="N-fatty-acyl-amino acid synthase/hydrolase PM20D1"/>
    <property type="match status" value="1"/>
</dbReference>
<dbReference type="Pfam" id="PF07687">
    <property type="entry name" value="M20_dimer"/>
    <property type="match status" value="1"/>
</dbReference>
<keyword evidence="4" id="KW-0378">Hydrolase</keyword>
<keyword evidence="8" id="KW-0472">Membrane</keyword>
<keyword evidence="2" id="KW-0645">Protease</keyword>
<sequence length="576" mass="63623">MEDYEKFDAVHIEAALTEQEPAPKWTKPKKRFGFLKAATIGLASLGFAYWVIAPILETDAAMDRVALDSAAVKLCPQVSALAPNHTSKALEHNLKLLASSEYRNKSAHYLSGAVQIPTQSFDDLGPVGEDDRWDVFYPFAKWLKNTFPEVHKHLTLEKVNTHGLVYTWKGTNETLKPLLLMAHQDTVPVPKQTLDKWTHDPWSGHIDDTYVYGRGSSDCKNNLVGIMEAVSLLLNASFTPTRTILLSFGFDEEISGYKGAGTIAPWLEEKLGKDSLFMILDEGSDIKEIYGALVALPGTGEKGYIDVKITVNTPGGHSSIPPPHTSIGMLAEIITIVEADTYDLLLTPANPFLGTMQCAAAHSPDIPSSLRDAIVSNDLQDAAEILAGDRANEYLMKTSIAADVAYGGVKVNALPEEAVVVVNHRVAVEGRTQDVKDKLTRILEPIAKKHNLTFLPFTDKPTDKDSHFGTLRIETDRVLEPAPTSPLNSSAWSLLSGTIRHVFPPSTIVAPSIMTGNTDTKYFWNFTRNIYRFGPFRDMWKGNIHTVDEKASVKGHVEGVKFYHELIRNVQEVYAE</sequence>
<name>A0A0E9N7E2_SAICN</name>
<comment type="similarity">
    <text evidence="1">Belongs to the peptidase M20A family.</text>
</comment>
<comment type="caution">
    <text evidence="10">The sequence shown here is derived from an EMBL/GenBank/DDBJ whole genome shotgun (WGS) entry which is preliminary data.</text>
</comment>
<feature type="binding site" evidence="7">
    <location>
        <position position="253"/>
    </location>
    <ligand>
        <name>Zn(2+)</name>
        <dbReference type="ChEBI" id="CHEBI:29105"/>
        <label>1</label>
    </ligand>
</feature>
<dbReference type="Gene3D" id="3.30.70.360">
    <property type="match status" value="1"/>
</dbReference>
<dbReference type="PANTHER" id="PTHR45962:SF1">
    <property type="entry name" value="N-FATTY-ACYL-AMINO ACID SYNTHASE_HYDROLASE PM20D1"/>
    <property type="match status" value="1"/>
</dbReference>
<dbReference type="InterPro" id="IPR002933">
    <property type="entry name" value="Peptidase_M20"/>
</dbReference>
<proteinExistence type="inferred from homology"/>
<dbReference type="PROSITE" id="PS00759">
    <property type="entry name" value="ARGE_DAPE_CPG2_2"/>
    <property type="match status" value="1"/>
</dbReference>
<dbReference type="PIRSF" id="PIRSF037217">
    <property type="entry name" value="Carboxypeptidase_S"/>
    <property type="match status" value="1"/>
</dbReference>
<dbReference type="SUPFAM" id="SSF55031">
    <property type="entry name" value="Bacterial exopeptidase dimerisation domain"/>
    <property type="match status" value="1"/>
</dbReference>
<keyword evidence="8" id="KW-0812">Transmembrane</keyword>
<evidence type="ECO:0000256" key="7">
    <source>
        <dbReference type="PIRSR" id="PIRSR037217-2"/>
    </source>
</evidence>
<dbReference type="SUPFAM" id="SSF53187">
    <property type="entry name" value="Zn-dependent exopeptidases"/>
    <property type="match status" value="1"/>
</dbReference>
<dbReference type="PROSITE" id="PS00758">
    <property type="entry name" value="ARGE_DAPE_CPG2_1"/>
    <property type="match status" value="1"/>
</dbReference>
<dbReference type="GO" id="GO:0000328">
    <property type="term" value="C:fungal-type vacuole lumen"/>
    <property type="evidence" value="ECO:0007669"/>
    <property type="project" value="TreeGrafter"/>
</dbReference>
<dbReference type="OMA" id="DWTHHPF"/>
<feature type="domain" description="Peptidase M20 dimerisation" evidence="9">
    <location>
        <begin position="299"/>
        <end position="450"/>
    </location>
</feature>
<feature type="active site" description="Proton acceptor" evidence="6">
    <location>
        <position position="252"/>
    </location>
</feature>
<dbReference type="GO" id="GO:0006629">
    <property type="term" value="P:lipid metabolic process"/>
    <property type="evidence" value="ECO:0007669"/>
    <property type="project" value="UniProtKB-ARBA"/>
</dbReference>
<dbReference type="GO" id="GO:0051603">
    <property type="term" value="P:proteolysis involved in protein catabolic process"/>
    <property type="evidence" value="ECO:0007669"/>
    <property type="project" value="TreeGrafter"/>
</dbReference>
<dbReference type="InterPro" id="IPR001261">
    <property type="entry name" value="ArgE/DapE_CS"/>
</dbReference>